<evidence type="ECO:0000256" key="13">
    <source>
        <dbReference type="HAMAP-Rule" id="MF_03215"/>
    </source>
</evidence>
<feature type="binding site" evidence="13">
    <location>
        <begin position="257"/>
        <end position="258"/>
    </location>
    <ligand>
        <name>ATP</name>
        <dbReference type="ChEBI" id="CHEBI:30616"/>
    </ligand>
</feature>
<protein>
    <recommendedName>
        <fullName evidence="3 13">Ribokinase</fullName>
        <shortName evidence="13">RK</shortName>
        <ecNumber evidence="2 13">2.7.1.15</ecNumber>
    </recommendedName>
</protein>
<keyword evidence="7 13" id="KW-0547">Nucleotide-binding</keyword>
<feature type="binding site" evidence="13">
    <location>
        <begin position="224"/>
        <end position="229"/>
    </location>
    <ligand>
        <name>ATP</name>
        <dbReference type="ChEBI" id="CHEBI:30616"/>
    </ligand>
</feature>
<proteinExistence type="inferred from homology"/>
<keyword evidence="12 13" id="KW-0119">Carbohydrate metabolism</keyword>
<keyword evidence="5 13" id="KW-0808">Transferase</keyword>
<dbReference type="PRINTS" id="PR00990">
    <property type="entry name" value="RIBOKINASE"/>
</dbReference>
<dbReference type="HAMAP" id="MF_01987">
    <property type="entry name" value="Ribokinase"/>
    <property type="match status" value="1"/>
</dbReference>
<comment type="cofactor">
    <cofactor evidence="13">
        <name>Mg(2+)</name>
        <dbReference type="ChEBI" id="CHEBI:18420"/>
    </cofactor>
    <text evidence="13">Requires a divalent cation, most likely magnesium in vivo, as an electrophilic catalyst to aid phosphoryl group transfer. It is the chelate of the metal and the nucleotide that is the actual substrate.</text>
</comment>
<dbReference type="InterPro" id="IPR029056">
    <property type="entry name" value="Ribokinase-like"/>
</dbReference>
<feature type="domain" description="Carbohydrate kinase PfkB" evidence="14">
    <location>
        <begin position="6"/>
        <end position="301"/>
    </location>
</feature>
<feature type="binding site" evidence="13">
    <location>
        <position position="144"/>
    </location>
    <ligand>
        <name>substrate</name>
    </ligand>
</feature>
<dbReference type="GO" id="GO:0019303">
    <property type="term" value="P:D-ribose catabolic process"/>
    <property type="evidence" value="ECO:0007669"/>
    <property type="project" value="UniProtKB-UniRule"/>
</dbReference>
<keyword evidence="6 13" id="KW-0479">Metal-binding</keyword>
<feature type="binding site" evidence="13">
    <location>
        <position position="252"/>
    </location>
    <ligand>
        <name>K(+)</name>
        <dbReference type="ChEBI" id="CHEBI:29103"/>
    </ligand>
</feature>
<feature type="binding site" evidence="13">
    <location>
        <position position="299"/>
    </location>
    <ligand>
        <name>K(+)</name>
        <dbReference type="ChEBI" id="CHEBI:29103"/>
    </ligand>
</feature>
<dbReference type="InterPro" id="IPR002173">
    <property type="entry name" value="Carboh/pur_kinase_PfkB_CS"/>
</dbReference>
<evidence type="ECO:0000256" key="9">
    <source>
        <dbReference type="ARBA" id="ARBA00022840"/>
    </source>
</evidence>
<comment type="subcellular location">
    <subcellularLocation>
        <location evidence="13">Cytoplasm</location>
    </subcellularLocation>
    <subcellularLocation>
        <location evidence="13">Nucleus</location>
    </subcellularLocation>
</comment>
<feature type="binding site" evidence="13">
    <location>
        <position position="254"/>
    </location>
    <ligand>
        <name>K(+)</name>
        <dbReference type="ChEBI" id="CHEBI:29103"/>
    </ligand>
</feature>
<comment type="similarity">
    <text evidence="13">Belongs to the carbohydrate kinase PfkB family. Ribokinase subfamily.</text>
</comment>
<feature type="binding site" evidence="13">
    <location>
        <begin position="43"/>
        <end position="47"/>
    </location>
    <ligand>
        <name>substrate</name>
    </ligand>
</feature>
<keyword evidence="16" id="KW-1185">Reference proteome</keyword>
<sequence>MTELTEKIVVVGSCMIDFITYSSRLPKPGETLEGSKFEQGFGGKGANQCVTAARLGASTLFVTALGSDALGHDYMKKLKDENVSTDEVLIKDKIHTGVAQIAVAETGENSIVIIKGANGLLSKNDVKNAKEKIQAASVLICQLEIPMETTLEALKLYNGHGISIMNAAPAPTDIDFDIFKLCDIFCVNEIEAEAITGIKNVSLINGQLVADSFLALGCDIIIITLGAQGVIHASQNDKRVVHAPVEPVKAVDTTGAGDAFIGALAYYLAYHKNLSLNDCIVRANKIAGYSVMKTGTQSSFPYKKDLPSELF</sequence>
<comment type="caution">
    <text evidence="13">Lacks conserved residue(s) required for the propagation of feature annotation.</text>
</comment>
<comment type="similarity">
    <text evidence="1">Belongs to the carbohydrate kinase pfkB family.</text>
</comment>
<dbReference type="Pfam" id="PF00294">
    <property type="entry name" value="PfkB"/>
    <property type="match status" value="1"/>
</dbReference>
<evidence type="ECO:0000256" key="3">
    <source>
        <dbReference type="ARBA" id="ARBA00016943"/>
    </source>
</evidence>
<evidence type="ECO:0000256" key="5">
    <source>
        <dbReference type="ARBA" id="ARBA00022679"/>
    </source>
</evidence>
<dbReference type="Proteomes" id="UP001627154">
    <property type="component" value="Unassembled WGS sequence"/>
</dbReference>
<dbReference type="GO" id="GO:0005524">
    <property type="term" value="F:ATP binding"/>
    <property type="evidence" value="ECO:0007669"/>
    <property type="project" value="UniProtKB-UniRule"/>
</dbReference>
<comment type="subunit">
    <text evidence="13">Homodimer.</text>
</comment>
<evidence type="ECO:0000313" key="16">
    <source>
        <dbReference type="Proteomes" id="UP001627154"/>
    </source>
</evidence>
<keyword evidence="9 13" id="KW-0067">ATP-binding</keyword>
<evidence type="ECO:0000256" key="6">
    <source>
        <dbReference type="ARBA" id="ARBA00022723"/>
    </source>
</evidence>
<keyword evidence="10 13" id="KW-0460">Magnesium</keyword>
<dbReference type="EC" id="2.7.1.15" evidence="2 13"/>
<feature type="binding site" evidence="13">
    <location>
        <position position="284"/>
    </location>
    <ligand>
        <name>ATP</name>
        <dbReference type="ChEBI" id="CHEBI:30616"/>
    </ligand>
</feature>
<dbReference type="InterPro" id="IPR011611">
    <property type="entry name" value="PfkB_dom"/>
</dbReference>
<feature type="active site" description="Proton acceptor" evidence="13">
    <location>
        <position position="258"/>
    </location>
</feature>
<feature type="binding site" evidence="13">
    <location>
        <position position="258"/>
    </location>
    <ligand>
        <name>substrate</name>
    </ligand>
</feature>
<dbReference type="NCBIfam" id="TIGR02152">
    <property type="entry name" value="D_ribokin_bact"/>
    <property type="match status" value="1"/>
</dbReference>
<reference evidence="15 16" key="1">
    <citation type="journal article" date="2024" name="bioRxiv">
        <title>A reference genome for Trichogramma kaykai: A tiny desert-dwelling parasitoid wasp with competing sex-ratio distorters.</title>
        <authorList>
            <person name="Culotta J."/>
            <person name="Lindsey A.R."/>
        </authorList>
    </citation>
    <scope>NUCLEOTIDE SEQUENCE [LARGE SCALE GENOMIC DNA]</scope>
    <source>
        <strain evidence="15 16">KSX58</strain>
    </source>
</reference>
<keyword evidence="4 13" id="KW-0963">Cytoplasm</keyword>
<name>A0ABD2XRF0_9HYME</name>
<dbReference type="EMBL" id="JBJJXI010000015">
    <property type="protein sequence ID" value="KAL3407158.1"/>
    <property type="molecule type" value="Genomic_DNA"/>
</dbReference>
<accession>A0ABD2XRF0</accession>
<evidence type="ECO:0000256" key="10">
    <source>
        <dbReference type="ARBA" id="ARBA00022842"/>
    </source>
</evidence>
<evidence type="ECO:0000313" key="15">
    <source>
        <dbReference type="EMBL" id="KAL3407158.1"/>
    </source>
</evidence>
<feature type="binding site" evidence="13">
    <location>
        <position position="295"/>
    </location>
    <ligand>
        <name>K(+)</name>
        <dbReference type="ChEBI" id="CHEBI:29103"/>
    </ligand>
</feature>
<keyword evidence="13" id="KW-0539">Nucleus</keyword>
<comment type="activity regulation">
    <text evidence="13">Activated by a monovalent cation that binds near, but not in, the active site. The most likely occupant of the site in vivo is potassium. Ion binding induces a conformational change that may alter substrate affinity.</text>
</comment>
<evidence type="ECO:0000256" key="2">
    <source>
        <dbReference type="ARBA" id="ARBA00012035"/>
    </source>
</evidence>
<dbReference type="GO" id="GO:0005634">
    <property type="term" value="C:nucleus"/>
    <property type="evidence" value="ECO:0007669"/>
    <property type="project" value="UniProtKB-SubCell"/>
</dbReference>
<dbReference type="GO" id="GO:0005737">
    <property type="term" value="C:cytoplasm"/>
    <property type="evidence" value="ECO:0007669"/>
    <property type="project" value="UniProtKB-SubCell"/>
</dbReference>
<feature type="binding site" evidence="13">
    <location>
        <position position="293"/>
    </location>
    <ligand>
        <name>K(+)</name>
        <dbReference type="ChEBI" id="CHEBI:29103"/>
    </ligand>
</feature>
<dbReference type="CDD" id="cd01174">
    <property type="entry name" value="ribokinase"/>
    <property type="match status" value="1"/>
</dbReference>
<evidence type="ECO:0000259" key="14">
    <source>
        <dbReference type="Pfam" id="PF00294"/>
    </source>
</evidence>
<comment type="catalytic activity">
    <reaction evidence="13">
        <text>D-ribose + ATP = D-ribose 5-phosphate + ADP + H(+)</text>
        <dbReference type="Rhea" id="RHEA:13697"/>
        <dbReference type="ChEBI" id="CHEBI:15378"/>
        <dbReference type="ChEBI" id="CHEBI:30616"/>
        <dbReference type="ChEBI" id="CHEBI:47013"/>
        <dbReference type="ChEBI" id="CHEBI:78346"/>
        <dbReference type="ChEBI" id="CHEBI:456216"/>
        <dbReference type="EC" id="2.7.1.15"/>
    </reaction>
</comment>
<evidence type="ECO:0000256" key="4">
    <source>
        <dbReference type="ARBA" id="ARBA00022490"/>
    </source>
</evidence>
<dbReference type="AlphaFoldDB" id="A0ABD2XRF0"/>
<comment type="caution">
    <text evidence="15">The sequence shown here is derived from an EMBL/GenBank/DDBJ whole genome shotgun (WGS) entry which is preliminary data.</text>
</comment>
<dbReference type="Gene3D" id="3.40.1190.20">
    <property type="match status" value="1"/>
</dbReference>
<dbReference type="SUPFAM" id="SSF53613">
    <property type="entry name" value="Ribokinase-like"/>
    <property type="match status" value="1"/>
</dbReference>
<dbReference type="GO" id="GO:0004747">
    <property type="term" value="F:ribokinase activity"/>
    <property type="evidence" value="ECO:0007669"/>
    <property type="project" value="UniProtKB-UniRule"/>
</dbReference>
<gene>
    <name evidence="15" type="ORF">TKK_000703</name>
</gene>
<feature type="binding site" evidence="13">
    <location>
        <begin position="15"/>
        <end position="17"/>
    </location>
    <ligand>
        <name>substrate</name>
    </ligand>
</feature>
<keyword evidence="11 13" id="KW-0630">Potassium</keyword>
<dbReference type="PANTHER" id="PTHR10584:SF166">
    <property type="entry name" value="RIBOKINASE"/>
    <property type="match status" value="1"/>
</dbReference>
<evidence type="ECO:0000256" key="12">
    <source>
        <dbReference type="ARBA" id="ARBA00023277"/>
    </source>
</evidence>
<evidence type="ECO:0000256" key="11">
    <source>
        <dbReference type="ARBA" id="ARBA00022958"/>
    </source>
</evidence>
<dbReference type="InterPro" id="IPR002139">
    <property type="entry name" value="Ribo/fructo_kinase"/>
</dbReference>
<comment type="pathway">
    <text evidence="13">Carbohydrate metabolism; D-ribose degradation; D-ribose 5-phosphate from beta-D-ribopyranose: step 2/2.</text>
</comment>
<dbReference type="PANTHER" id="PTHR10584">
    <property type="entry name" value="SUGAR KINASE"/>
    <property type="match status" value="1"/>
</dbReference>
<evidence type="ECO:0000256" key="1">
    <source>
        <dbReference type="ARBA" id="ARBA00005380"/>
    </source>
</evidence>
<dbReference type="FunFam" id="3.40.1190.20:FF:000010">
    <property type="entry name" value="Ribokinase"/>
    <property type="match status" value="1"/>
</dbReference>
<feature type="binding site" evidence="13">
    <location>
        <position position="188"/>
    </location>
    <ligand>
        <name>ATP</name>
        <dbReference type="ChEBI" id="CHEBI:30616"/>
    </ligand>
</feature>
<evidence type="ECO:0000256" key="8">
    <source>
        <dbReference type="ARBA" id="ARBA00022777"/>
    </source>
</evidence>
<organism evidence="15 16">
    <name type="scientific">Trichogramma kaykai</name>
    <dbReference type="NCBI Taxonomy" id="54128"/>
    <lineage>
        <taxon>Eukaryota</taxon>
        <taxon>Metazoa</taxon>
        <taxon>Ecdysozoa</taxon>
        <taxon>Arthropoda</taxon>
        <taxon>Hexapoda</taxon>
        <taxon>Insecta</taxon>
        <taxon>Pterygota</taxon>
        <taxon>Neoptera</taxon>
        <taxon>Endopterygota</taxon>
        <taxon>Hymenoptera</taxon>
        <taxon>Apocrita</taxon>
        <taxon>Proctotrupomorpha</taxon>
        <taxon>Chalcidoidea</taxon>
        <taxon>Trichogrammatidae</taxon>
        <taxon>Trichogramma</taxon>
    </lineage>
</organism>
<dbReference type="PROSITE" id="PS00584">
    <property type="entry name" value="PFKB_KINASES_2"/>
    <property type="match status" value="1"/>
</dbReference>
<dbReference type="GO" id="GO:0046872">
    <property type="term" value="F:metal ion binding"/>
    <property type="evidence" value="ECO:0007669"/>
    <property type="project" value="UniProtKB-KW"/>
</dbReference>
<dbReference type="InterPro" id="IPR011877">
    <property type="entry name" value="Ribokinase"/>
</dbReference>
<keyword evidence="8 13" id="KW-0418">Kinase</keyword>
<comment type="function">
    <text evidence="13">Catalyzes the phosphorylation of ribose at O-5 in a reaction requiring ATP and magnesium. The resulting D-ribose-5-phosphate can then be used either for sythesis of nucleotides, histidine, and tryptophan, or as a component of the pentose phosphate pathway.</text>
</comment>
<evidence type="ECO:0000256" key="7">
    <source>
        <dbReference type="ARBA" id="ARBA00022741"/>
    </source>
</evidence>
<feature type="binding site" evidence="13">
    <location>
        <position position="290"/>
    </location>
    <ligand>
        <name>K(+)</name>
        <dbReference type="ChEBI" id="CHEBI:29103"/>
    </ligand>
</feature>